<dbReference type="STRING" id="63737.Npun_F3357"/>
<dbReference type="InterPro" id="IPR036736">
    <property type="entry name" value="ACP-like_sf"/>
</dbReference>
<reference evidence="4 5" key="2">
    <citation type="journal article" date="2013" name="Plant Physiol.">
        <title>A Nostoc punctiforme Sugar Transporter Necessary to Establish a Cyanobacterium-Plant Symbiosis.</title>
        <authorList>
            <person name="Ekman M."/>
            <person name="Picossi S."/>
            <person name="Campbell E.L."/>
            <person name="Meeks J.C."/>
            <person name="Flores E."/>
        </authorList>
    </citation>
    <scope>NUCLEOTIDE SEQUENCE [LARGE SCALE GENOMIC DNA]</scope>
    <source>
        <strain evidence="5">ATCC 29133 / PCC 73102</strain>
    </source>
</reference>
<name>B2J013_NOSP7</name>
<dbReference type="GO" id="GO:0031177">
    <property type="term" value="F:phosphopantetheine binding"/>
    <property type="evidence" value="ECO:0007669"/>
    <property type="project" value="InterPro"/>
</dbReference>
<dbReference type="Proteomes" id="UP000001191">
    <property type="component" value="Chromosome"/>
</dbReference>
<keyword evidence="5" id="KW-1185">Reference proteome</keyword>
<evidence type="ECO:0000256" key="2">
    <source>
        <dbReference type="ARBA" id="ARBA00022553"/>
    </source>
</evidence>
<dbReference type="HOGENOM" id="CLU_157807_2_1_3"/>
<dbReference type="Pfam" id="PF00550">
    <property type="entry name" value="PP-binding"/>
    <property type="match status" value="1"/>
</dbReference>
<proteinExistence type="predicted"/>
<dbReference type="KEGG" id="npu:Npun_F3357"/>
<dbReference type="InterPro" id="IPR006162">
    <property type="entry name" value="Ppantetheine_attach_site"/>
</dbReference>
<protein>
    <submittedName>
        <fullName evidence="4">Phosphopantetheine-binding</fullName>
    </submittedName>
</protein>
<evidence type="ECO:0000313" key="4">
    <source>
        <dbReference type="EMBL" id="ACC81784.1"/>
    </source>
</evidence>
<dbReference type="InterPro" id="IPR020806">
    <property type="entry name" value="PKS_PP-bd"/>
</dbReference>
<dbReference type="EnsemblBacteria" id="ACC81784">
    <property type="protein sequence ID" value="ACC81784"/>
    <property type="gene ID" value="Npun_F3357"/>
</dbReference>
<sequence>MKTHNLDVMQVSQIEKDTEGHELEKFPSLEEVQDWILLYIANLLELETEEIDITVPFSTYGLDSSVAVGLTGDLADWLGLDLDPTLLYDYPTIESLVQYLSSELH</sequence>
<dbReference type="SMART" id="SM00823">
    <property type="entry name" value="PKS_PP"/>
    <property type="match status" value="1"/>
</dbReference>
<dbReference type="Gene3D" id="1.10.1200.10">
    <property type="entry name" value="ACP-like"/>
    <property type="match status" value="1"/>
</dbReference>
<evidence type="ECO:0000313" key="5">
    <source>
        <dbReference type="Proteomes" id="UP000001191"/>
    </source>
</evidence>
<accession>B2J013</accession>
<evidence type="ECO:0000256" key="1">
    <source>
        <dbReference type="ARBA" id="ARBA00022450"/>
    </source>
</evidence>
<feature type="domain" description="Carrier" evidence="3">
    <location>
        <begin position="27"/>
        <end position="104"/>
    </location>
</feature>
<dbReference type="SUPFAM" id="SSF47336">
    <property type="entry name" value="ACP-like"/>
    <property type="match status" value="1"/>
</dbReference>
<dbReference type="RefSeq" id="WP_012409760.1">
    <property type="nucleotide sequence ID" value="NC_010628.1"/>
</dbReference>
<organism evidence="4 5">
    <name type="scientific">Nostoc punctiforme (strain ATCC 29133 / PCC 73102)</name>
    <dbReference type="NCBI Taxonomy" id="63737"/>
    <lineage>
        <taxon>Bacteria</taxon>
        <taxon>Bacillati</taxon>
        <taxon>Cyanobacteriota</taxon>
        <taxon>Cyanophyceae</taxon>
        <taxon>Nostocales</taxon>
        <taxon>Nostocaceae</taxon>
        <taxon>Nostoc</taxon>
    </lineage>
</organism>
<keyword evidence="2" id="KW-0597">Phosphoprotein</keyword>
<keyword evidence="1" id="KW-0596">Phosphopantetheine</keyword>
<evidence type="ECO:0000259" key="3">
    <source>
        <dbReference type="PROSITE" id="PS50075"/>
    </source>
</evidence>
<dbReference type="AlphaFoldDB" id="B2J013"/>
<gene>
    <name evidence="4" type="ordered locus">Npun_F3357</name>
</gene>
<dbReference type="EMBL" id="CP001037">
    <property type="protein sequence ID" value="ACC81784.1"/>
    <property type="molecule type" value="Genomic_DNA"/>
</dbReference>
<dbReference type="SMART" id="SM01294">
    <property type="entry name" value="PKS_PP_betabranch"/>
    <property type="match status" value="1"/>
</dbReference>
<reference evidence="5" key="1">
    <citation type="submission" date="2008-04" db="EMBL/GenBank/DDBJ databases">
        <title>Complete sequence of chromosome of Nostoc punctiforme ATCC 29133.</title>
        <authorList>
            <consortium name="US DOE Joint Genome Institute"/>
            <person name="Copeland A."/>
            <person name="Lucas S."/>
            <person name="Lapidus A."/>
            <person name="Glavina del Rio T."/>
            <person name="Dalin E."/>
            <person name="Tice H."/>
            <person name="Pitluck S."/>
            <person name="Chain P."/>
            <person name="Malfatti S."/>
            <person name="Shin M."/>
            <person name="Vergez L."/>
            <person name="Schmutz J."/>
            <person name="Larimer F."/>
            <person name="Land M."/>
            <person name="Hauser L."/>
            <person name="Kyrpides N."/>
            <person name="Kim E."/>
            <person name="Meeks J.C."/>
            <person name="Elhai J."/>
            <person name="Campbell E.L."/>
            <person name="Thiel T."/>
            <person name="Longmire J."/>
            <person name="Potts M."/>
            <person name="Atlas R."/>
        </authorList>
    </citation>
    <scope>NUCLEOTIDE SEQUENCE [LARGE SCALE GENOMIC DNA]</scope>
    <source>
        <strain evidence="5">ATCC 29133 / PCC 73102</strain>
    </source>
</reference>
<dbReference type="PROSITE" id="PS50075">
    <property type="entry name" value="CARRIER"/>
    <property type="match status" value="1"/>
</dbReference>
<dbReference type="eggNOG" id="COG0236">
    <property type="taxonomic scope" value="Bacteria"/>
</dbReference>
<dbReference type="PROSITE" id="PS00012">
    <property type="entry name" value="PHOSPHOPANTETHEINE"/>
    <property type="match status" value="1"/>
</dbReference>
<dbReference type="InterPro" id="IPR009081">
    <property type="entry name" value="PP-bd_ACP"/>
</dbReference>